<dbReference type="Proteomes" id="UP001165960">
    <property type="component" value="Unassembled WGS sequence"/>
</dbReference>
<dbReference type="EMBL" id="QTSX02003810">
    <property type="protein sequence ID" value="KAJ9067990.1"/>
    <property type="molecule type" value="Genomic_DNA"/>
</dbReference>
<accession>A0ACC2T056</accession>
<name>A0ACC2T056_9FUNG</name>
<protein>
    <submittedName>
        <fullName evidence="1">Uncharacterized protein</fullName>
    </submittedName>
</protein>
<sequence length="309" mass="34660">MFASGRVRIDQNETPLHKMLKGETSRINQFQDDMVNCGTLRGFKHFMTQVRSRDELLIKLFKDSFNSQSTSESEPNSPDVNSGFSSSNKNLPNANIRTHVNSYPILRASPLKSASKSTLTKLEKSVNSSGSRTSKYTSWVGLPISEAQICNDASKSTFLLGAYMKRKVPMVWLLADQHNLSANPGAVIKKPFDLDEEDPLILETLSNWYKEEILFLDVLLEILGTSLSSTTSIVNPFEINFEYFQQLPNEESIILIPALINFLTKLLTKAAFLEKVLSDIEELHVIHLNCLESLSDVSEKKVVKNPLSS</sequence>
<organism evidence="1 2">
    <name type="scientific">Entomophthora muscae</name>
    <dbReference type="NCBI Taxonomy" id="34485"/>
    <lineage>
        <taxon>Eukaryota</taxon>
        <taxon>Fungi</taxon>
        <taxon>Fungi incertae sedis</taxon>
        <taxon>Zoopagomycota</taxon>
        <taxon>Entomophthoromycotina</taxon>
        <taxon>Entomophthoromycetes</taxon>
        <taxon>Entomophthorales</taxon>
        <taxon>Entomophthoraceae</taxon>
        <taxon>Entomophthora</taxon>
    </lineage>
</organism>
<comment type="caution">
    <text evidence="1">The sequence shown here is derived from an EMBL/GenBank/DDBJ whole genome shotgun (WGS) entry which is preliminary data.</text>
</comment>
<keyword evidence="2" id="KW-1185">Reference proteome</keyword>
<evidence type="ECO:0000313" key="2">
    <source>
        <dbReference type="Proteomes" id="UP001165960"/>
    </source>
</evidence>
<gene>
    <name evidence="1" type="ORF">DSO57_1033253</name>
</gene>
<reference evidence="1" key="1">
    <citation type="submission" date="2022-04" db="EMBL/GenBank/DDBJ databases">
        <title>Genome of the entomopathogenic fungus Entomophthora muscae.</title>
        <authorList>
            <person name="Elya C."/>
            <person name="Lovett B.R."/>
            <person name="Lee E."/>
            <person name="Macias A.M."/>
            <person name="Hajek A.E."/>
            <person name="De Bivort B.L."/>
            <person name="Kasson M.T."/>
            <person name="De Fine Licht H.H."/>
            <person name="Stajich J.E."/>
        </authorList>
    </citation>
    <scope>NUCLEOTIDE SEQUENCE</scope>
    <source>
        <strain evidence="1">Berkeley</strain>
    </source>
</reference>
<evidence type="ECO:0000313" key="1">
    <source>
        <dbReference type="EMBL" id="KAJ9067990.1"/>
    </source>
</evidence>
<proteinExistence type="predicted"/>